<dbReference type="GO" id="GO:0000329">
    <property type="term" value="C:fungal-type vacuole membrane"/>
    <property type="evidence" value="ECO:0007669"/>
    <property type="project" value="EnsemblFungi"/>
</dbReference>
<accession>A7TF81</accession>
<protein>
    <recommendedName>
        <fullName evidence="7">Post-GPI attachment to proteins factor 3</fullName>
    </recommendedName>
</protein>
<dbReference type="STRING" id="436907.A7TF81"/>
<keyword evidence="3 7" id="KW-0812">Transmembrane</keyword>
<dbReference type="GeneID" id="5547435"/>
<dbReference type="Pfam" id="PF04080">
    <property type="entry name" value="Per1"/>
    <property type="match status" value="1"/>
</dbReference>
<dbReference type="Proteomes" id="UP000000267">
    <property type="component" value="Unassembled WGS sequence"/>
</dbReference>
<feature type="transmembrane region" description="Helical" evidence="7">
    <location>
        <begin position="288"/>
        <end position="311"/>
    </location>
</feature>
<dbReference type="OMA" id="DFMIEDC"/>
<evidence type="ECO:0000256" key="5">
    <source>
        <dbReference type="ARBA" id="ARBA00022989"/>
    </source>
</evidence>
<dbReference type="KEGG" id="vpo:Kpol_2000p74"/>
<dbReference type="PANTHER" id="PTHR13148:SF0">
    <property type="entry name" value="POST-GPI ATTACHMENT TO PROTEINS FACTOR 3"/>
    <property type="match status" value="1"/>
</dbReference>
<evidence type="ECO:0000256" key="4">
    <source>
        <dbReference type="ARBA" id="ARBA00022729"/>
    </source>
</evidence>
<dbReference type="OrthoDB" id="419770at2759"/>
<evidence type="ECO:0000313" key="9">
    <source>
        <dbReference type="Proteomes" id="UP000000267"/>
    </source>
</evidence>
<comment type="subcellular location">
    <subcellularLocation>
        <location evidence="1">Endomembrane system</location>
        <topology evidence="1">Multi-pass membrane protein</topology>
    </subcellularLocation>
    <subcellularLocation>
        <location evidence="7">Endoplasmic reticulum membrane</location>
        <topology evidence="7">Multi-pass membrane protein</topology>
    </subcellularLocation>
</comment>
<comment type="similarity">
    <text evidence="7">Belongs to the PGAP3 family.</text>
</comment>
<keyword evidence="7" id="KW-0256">Endoplasmic reticulum</keyword>
<dbReference type="HOGENOM" id="CLU_032917_1_1_1"/>
<dbReference type="InParanoid" id="A7TF81"/>
<gene>
    <name evidence="8" type="ORF">Kpol_2000p74</name>
</gene>
<dbReference type="GO" id="GO:0016788">
    <property type="term" value="F:hydrolase activity, acting on ester bonds"/>
    <property type="evidence" value="ECO:0007669"/>
    <property type="project" value="TreeGrafter"/>
</dbReference>
<comment type="function">
    <text evidence="7">Involved in the lipid remodeling steps of GPI-anchor maturation.</text>
</comment>
<reference evidence="8 9" key="1">
    <citation type="journal article" date="2007" name="Proc. Natl. Acad. Sci. U.S.A.">
        <title>Independent sorting-out of thousands of duplicated gene pairs in two yeast species descended from a whole-genome duplication.</title>
        <authorList>
            <person name="Scannell D.R."/>
            <person name="Frank A.C."/>
            <person name="Conant G.C."/>
            <person name="Byrne K.P."/>
            <person name="Woolfit M."/>
            <person name="Wolfe K.H."/>
        </authorList>
    </citation>
    <scope>NUCLEOTIDE SEQUENCE [LARGE SCALE GENOMIC DNA]</scope>
    <source>
        <strain evidence="9">ATCC 22028 / DSM 70294 / BCRC 21397 / CBS 2163 / NBRC 10782 / NRRL Y-8283 / UCD 57-17</strain>
    </source>
</reference>
<sequence length="355" mass="42593">MIWKRLFLLITILVYVQCSPGDNLDSFIDCTDTCEIKRKCPNSEAARWADVEKSRFKNHNFDETPFLLSTFFFWDCISDCDYQCQQIVTKLRIKKKQKIFQFHGKWPFKRLFTFQEMFSTIFSMGNFFPHYHGYRKLNEAITYNRFTGKDTRGLLHLRNYSYVAIAGMFAWSASTIFHWRDLLITEKMDYFFAGMTVLMGFHAIFSRFFRLDRYPTIAKGFFWTVAGIFTLHILRLYLDWSYTYNMRFNVCFGLLQYILLIAVSYQNYKILTKDKKSPTAYLPSRDLKFKLCATPIIMVTSTAMAMSLELFDHFSWNWQIDSHAMWHFCTIWPSWILYDFFLNDYNYFITKENVD</sequence>
<name>A7TF81_VANPO</name>
<keyword evidence="4 7" id="KW-0732">Signal</keyword>
<feature type="transmembrane region" description="Helical" evidence="7">
    <location>
        <begin position="221"/>
        <end position="238"/>
    </location>
</feature>
<dbReference type="eggNOG" id="KOG2970">
    <property type="taxonomic scope" value="Eukaryota"/>
</dbReference>
<dbReference type="AlphaFoldDB" id="A7TF81"/>
<dbReference type="GO" id="GO:0005789">
    <property type="term" value="C:endoplasmic reticulum membrane"/>
    <property type="evidence" value="ECO:0007669"/>
    <property type="project" value="UniProtKB-SubCell"/>
</dbReference>
<evidence type="ECO:0000256" key="1">
    <source>
        <dbReference type="ARBA" id="ARBA00004127"/>
    </source>
</evidence>
<feature type="transmembrane region" description="Helical" evidence="7">
    <location>
        <begin position="250"/>
        <end position="268"/>
    </location>
</feature>
<feature type="transmembrane region" description="Helical" evidence="7">
    <location>
        <begin position="191"/>
        <end position="209"/>
    </location>
</feature>
<comment type="caution">
    <text evidence="7">Lacks conserved residue(s) required for the propagation of feature annotation.</text>
</comment>
<dbReference type="RefSeq" id="XP_001646964.1">
    <property type="nucleotide sequence ID" value="XM_001646914.1"/>
</dbReference>
<keyword evidence="2 7" id="KW-0337">GPI-anchor biosynthesis</keyword>
<organism evidence="9">
    <name type="scientific">Vanderwaltozyma polyspora (strain ATCC 22028 / DSM 70294 / BCRC 21397 / CBS 2163 / NBRC 10782 / NRRL Y-8283 / UCD 57-17)</name>
    <name type="common">Kluyveromyces polysporus</name>
    <dbReference type="NCBI Taxonomy" id="436907"/>
    <lineage>
        <taxon>Eukaryota</taxon>
        <taxon>Fungi</taxon>
        <taxon>Dikarya</taxon>
        <taxon>Ascomycota</taxon>
        <taxon>Saccharomycotina</taxon>
        <taxon>Saccharomycetes</taxon>
        <taxon>Saccharomycetales</taxon>
        <taxon>Saccharomycetaceae</taxon>
        <taxon>Vanderwaltozyma</taxon>
    </lineage>
</organism>
<dbReference type="FunCoup" id="A7TF81">
    <property type="interactions" value="190"/>
</dbReference>
<keyword evidence="9" id="KW-1185">Reference proteome</keyword>
<keyword evidence="6 7" id="KW-0472">Membrane</keyword>
<feature type="chain" id="PRO_5016482165" description="Post-GPI attachment to proteins factor 3" evidence="7">
    <location>
        <begin position="19"/>
        <end position="355"/>
    </location>
</feature>
<evidence type="ECO:0000313" key="8">
    <source>
        <dbReference type="EMBL" id="EDO19106.1"/>
    </source>
</evidence>
<dbReference type="PhylomeDB" id="A7TF81"/>
<evidence type="ECO:0000256" key="7">
    <source>
        <dbReference type="RuleBase" id="RU365066"/>
    </source>
</evidence>
<dbReference type="GO" id="GO:0006506">
    <property type="term" value="P:GPI anchor biosynthetic process"/>
    <property type="evidence" value="ECO:0007669"/>
    <property type="project" value="UniProtKB-KW"/>
</dbReference>
<evidence type="ECO:0000256" key="2">
    <source>
        <dbReference type="ARBA" id="ARBA00022502"/>
    </source>
</evidence>
<evidence type="ECO:0000256" key="6">
    <source>
        <dbReference type="ARBA" id="ARBA00023136"/>
    </source>
</evidence>
<feature type="transmembrane region" description="Helical" evidence="7">
    <location>
        <begin position="323"/>
        <end position="341"/>
    </location>
</feature>
<dbReference type="PANTHER" id="PTHR13148">
    <property type="entry name" value="PER1-RELATED"/>
    <property type="match status" value="1"/>
</dbReference>
<dbReference type="InterPro" id="IPR007217">
    <property type="entry name" value="Per1-like"/>
</dbReference>
<feature type="transmembrane region" description="Helical" evidence="7">
    <location>
        <begin position="160"/>
        <end position="179"/>
    </location>
</feature>
<keyword evidence="5 7" id="KW-1133">Transmembrane helix</keyword>
<dbReference type="EMBL" id="DS480382">
    <property type="protein sequence ID" value="EDO19106.1"/>
    <property type="molecule type" value="Genomic_DNA"/>
</dbReference>
<proteinExistence type="inferred from homology"/>
<evidence type="ECO:0000256" key="3">
    <source>
        <dbReference type="ARBA" id="ARBA00022692"/>
    </source>
</evidence>
<feature type="signal peptide" evidence="7">
    <location>
        <begin position="1"/>
        <end position="18"/>
    </location>
</feature>
<dbReference type="GO" id="GO:0030026">
    <property type="term" value="P:intracellular manganese ion homeostasis"/>
    <property type="evidence" value="ECO:0007669"/>
    <property type="project" value="EnsemblFungi"/>
</dbReference>